<proteinExistence type="predicted"/>
<reference evidence="1 2" key="1">
    <citation type="submission" date="2018-12" db="EMBL/GenBank/DDBJ databases">
        <title>The whole draft genome of Aquabacterium sp. SJQ9.</title>
        <authorList>
            <person name="Sun L."/>
            <person name="Gao X."/>
            <person name="Chen W."/>
            <person name="Huang K."/>
        </authorList>
    </citation>
    <scope>NUCLEOTIDE SEQUENCE [LARGE SCALE GENOMIC DNA]</scope>
    <source>
        <strain evidence="1 2">SJQ9</strain>
    </source>
</reference>
<name>A0A426VHF3_9BURK</name>
<dbReference type="AlphaFoldDB" id="A0A426VHF3"/>
<evidence type="ECO:0000313" key="1">
    <source>
        <dbReference type="EMBL" id="RRS06325.1"/>
    </source>
</evidence>
<comment type="caution">
    <text evidence="1">The sequence shown here is derived from an EMBL/GenBank/DDBJ whole genome shotgun (WGS) entry which is preliminary data.</text>
</comment>
<dbReference type="Proteomes" id="UP000269265">
    <property type="component" value="Unassembled WGS sequence"/>
</dbReference>
<dbReference type="RefSeq" id="WP_125241468.1">
    <property type="nucleotide sequence ID" value="NZ_RSED01000001.1"/>
</dbReference>
<accession>A0A426VHF3</accession>
<organism evidence="1 2">
    <name type="scientific">Aquabacterium soli</name>
    <dbReference type="NCBI Taxonomy" id="2493092"/>
    <lineage>
        <taxon>Bacteria</taxon>
        <taxon>Pseudomonadati</taxon>
        <taxon>Pseudomonadota</taxon>
        <taxon>Betaproteobacteria</taxon>
        <taxon>Burkholderiales</taxon>
        <taxon>Aquabacterium</taxon>
    </lineage>
</organism>
<gene>
    <name evidence="1" type="ORF">EIP75_01700</name>
</gene>
<sequence>MDTALSPLGVPLHDEALLQWRRWCEAHEGRHVRLGLSARWLLSTALSPAGQGGAGREQAQADAVSRWSHFLGLDEAAWQARWVTRAVHLPQGVLVCAVPRALVDDVLAVAAHHHVTVQWLGPWWAQDLNQWLTAGGATASRRTVRMREPAWAVHVQAQGAHVTQLWGEPDGDEAGAVDESPWKAQMLVGDATAWKAEA</sequence>
<dbReference type="EMBL" id="RSED01000001">
    <property type="protein sequence ID" value="RRS06325.1"/>
    <property type="molecule type" value="Genomic_DNA"/>
</dbReference>
<keyword evidence="2" id="KW-1185">Reference proteome</keyword>
<protein>
    <submittedName>
        <fullName evidence="1">Uncharacterized protein</fullName>
    </submittedName>
</protein>
<evidence type="ECO:0000313" key="2">
    <source>
        <dbReference type="Proteomes" id="UP000269265"/>
    </source>
</evidence>